<dbReference type="HAMAP" id="MF_01163">
    <property type="entry name" value="IMP_biosynth_PurP"/>
    <property type="match status" value="1"/>
</dbReference>
<reference evidence="12" key="1">
    <citation type="submission" date="2020-10" db="EMBL/GenBank/DDBJ databases">
        <title>Fervidococcus fontis strain 3639Fd - the first crenarchaeon capable of growth on lipids.</title>
        <authorList>
            <person name="Kochetkova T.V."/>
            <person name="Elcheninov A.G."/>
            <person name="Toschakov S.V."/>
            <person name="Kublanov I.V."/>
        </authorList>
    </citation>
    <scope>NUCLEOTIDE SEQUENCE</scope>
    <source>
        <strain evidence="12">3639Fd</strain>
    </source>
</reference>
<evidence type="ECO:0000256" key="10">
    <source>
        <dbReference type="HAMAP-Rule" id="MF_01163"/>
    </source>
</evidence>
<dbReference type="InterPro" id="IPR010672">
    <property type="entry name" value="IMP_biosynth_PurP_N"/>
</dbReference>
<evidence type="ECO:0000256" key="5">
    <source>
        <dbReference type="ARBA" id="ARBA00022741"/>
    </source>
</evidence>
<feature type="domain" description="ATP-grasp" evidence="11">
    <location>
        <begin position="125"/>
        <end position="342"/>
    </location>
</feature>
<evidence type="ECO:0000256" key="9">
    <source>
        <dbReference type="ARBA" id="ARBA00023211"/>
    </source>
</evidence>
<keyword evidence="9" id="KW-0464">Manganese</keyword>
<dbReference type="Gene3D" id="3.40.50.20">
    <property type="match status" value="1"/>
</dbReference>
<dbReference type="InterPro" id="IPR013815">
    <property type="entry name" value="ATP_grasp_subdomain_1"/>
</dbReference>
<keyword evidence="7 10" id="KW-0067">ATP-binding</keyword>
<dbReference type="PANTHER" id="PTHR38147">
    <property type="entry name" value="5-FORMAMINOIMIDAZOLE-4-CARBOXAMIDE-1-(BETA)-D-RIBOFURANOSYL 5'-MONOPHOSPHATE SYNTHETASE-RELATED"/>
    <property type="match status" value="1"/>
</dbReference>
<name>A0A843AHW2_9CREN</name>
<evidence type="ECO:0000256" key="4">
    <source>
        <dbReference type="ARBA" id="ARBA00022723"/>
    </source>
</evidence>
<dbReference type="PANTHER" id="PTHR38147:SF2">
    <property type="entry name" value="5-FORMAMINOIMIDAZOLE-4-CARBOXAMIDE-1-(BETA)-D-RIBOFURANOSYL 5'-MONOPHOSPHATE SYNTHETASE"/>
    <property type="match status" value="1"/>
</dbReference>
<dbReference type="EC" id="6.3.4.23" evidence="10"/>
<dbReference type="Pfam" id="PF06973">
    <property type="entry name" value="DUF1297"/>
    <property type="match status" value="1"/>
</dbReference>
<feature type="binding site" evidence="10">
    <location>
        <position position="23"/>
    </location>
    <ligand>
        <name>5-amino-1-(5-phospho-beta-D-ribosyl)imidazole-4-carboxamide</name>
        <dbReference type="ChEBI" id="CHEBI:58475"/>
    </ligand>
</feature>
<comment type="catalytic activity">
    <reaction evidence="10">
        <text>5-amino-1-(5-phospho-beta-D-ribosyl)imidazole-4-carboxamide + formate + ATP = 5-formamido-1-(5-phospho-D-ribosyl)imidazole-4-carboxamide + ADP + phosphate</text>
        <dbReference type="Rhea" id="RHEA:24836"/>
        <dbReference type="ChEBI" id="CHEBI:15740"/>
        <dbReference type="ChEBI" id="CHEBI:30616"/>
        <dbReference type="ChEBI" id="CHEBI:43474"/>
        <dbReference type="ChEBI" id="CHEBI:58467"/>
        <dbReference type="ChEBI" id="CHEBI:58475"/>
        <dbReference type="ChEBI" id="CHEBI:456216"/>
        <dbReference type="EC" id="6.3.4.23"/>
    </reaction>
</comment>
<comment type="cofactor">
    <cofactor evidence="1">
        <name>Mn(2+)</name>
        <dbReference type="ChEBI" id="CHEBI:29035"/>
    </cofactor>
</comment>
<feature type="binding site" evidence="10">
    <location>
        <position position="252"/>
    </location>
    <ligand>
        <name>5-amino-1-(5-phospho-beta-D-ribosyl)imidazole-4-carboxamide</name>
        <dbReference type="ChEBI" id="CHEBI:58475"/>
    </ligand>
</feature>
<dbReference type="InterPro" id="IPR011761">
    <property type="entry name" value="ATP-grasp"/>
</dbReference>
<dbReference type="EMBL" id="JADEZV010000002">
    <property type="protein sequence ID" value="MBE9391169.1"/>
    <property type="molecule type" value="Genomic_DNA"/>
</dbReference>
<gene>
    <name evidence="10" type="primary">purP</name>
    <name evidence="12" type="ORF">IOK49_03625</name>
</gene>
<proteinExistence type="inferred from homology"/>
<evidence type="ECO:0000256" key="7">
    <source>
        <dbReference type="ARBA" id="ARBA00022840"/>
    </source>
</evidence>
<evidence type="ECO:0000256" key="3">
    <source>
        <dbReference type="ARBA" id="ARBA00022598"/>
    </source>
</evidence>
<keyword evidence="4" id="KW-0479">Metal-binding</keyword>
<keyword evidence="3 10" id="KW-0436">Ligase</keyword>
<dbReference type="Gene3D" id="3.30.470.20">
    <property type="entry name" value="ATP-grasp fold, B domain"/>
    <property type="match status" value="1"/>
</dbReference>
<dbReference type="InterPro" id="IPR023656">
    <property type="entry name" value="IMP_biosynth_PurP"/>
</dbReference>
<comment type="function">
    <text evidence="10">Catalyzes the ATP- and formate-dependent formylation of 5-aminoimidazole-4-carboxamide-1-beta-d-ribofuranosyl 5'-monophosphate (AICAR) to 5-formaminoimidazole-4-carboxamide-1-beta-d-ribofuranosyl 5'-monophosphate (FAICAR) in the absence of folates.</text>
</comment>
<dbReference type="InterPro" id="IPR016185">
    <property type="entry name" value="PreATP-grasp_dom_sf"/>
</dbReference>
<feature type="binding site" evidence="10">
    <location>
        <position position="224"/>
    </location>
    <ligand>
        <name>ATP</name>
        <dbReference type="ChEBI" id="CHEBI:30616"/>
    </ligand>
</feature>
<evidence type="ECO:0000256" key="8">
    <source>
        <dbReference type="ARBA" id="ARBA00022842"/>
    </source>
</evidence>
<comment type="caution">
    <text evidence="12">The sequence shown here is derived from an EMBL/GenBank/DDBJ whole genome shotgun (WGS) entry which is preliminary data.</text>
</comment>
<accession>A0A843AHW2</accession>
<dbReference type="InterPro" id="IPR009720">
    <property type="entry name" value="IMP_biosynth_PurP_C"/>
</dbReference>
<sequence>MSVKSLIEKYDLENLTIATLASHSSLQIVHGAKKEGFKAALITLHDREHFYRNFENLIDHLIVVNSWNEICTEKVEKKLESLNSIFVPHGSLVEYVGIKCAESFKIPYFGTRKMFRIEADQYKKMSLLYQAGIPIPKEYSLEDDIEKPVIVKLPGAKGGKGYFIATSKKDIKEKLSDLKKSGIIDDEKNVIIQEYVIGTPAYFHYFYSPIKNRIEILGADIRYESNIDGLKRLPSEFGITNFIEPSFVVVGNLPMVLRESLLPKVLDYGERFVKASKTETQPGIIGPFSIETIIRDDLEIIAFEFSGRIVAGTNLYISGSPYSWLYFNEEMSMGRRIAREIKMAKENNSLELVLT</sequence>
<evidence type="ECO:0000313" key="12">
    <source>
        <dbReference type="EMBL" id="MBE9391169.1"/>
    </source>
</evidence>
<protein>
    <recommendedName>
        <fullName evidence="10">5-formaminoimidazole-4-carboxamide-1-(beta)-D-ribofuranosyl 5'-monophosphate synthetase</fullName>
        <ecNumber evidence="10">6.3.4.23</ecNumber>
    </recommendedName>
    <alternativeName>
        <fullName evidence="10">5-aminoimidazole-4-carboxamide-1-beta-D-ribofuranosyl 5'-monophosphate--formate ligase</fullName>
    </alternativeName>
</protein>
<keyword evidence="8" id="KW-0460">Magnesium</keyword>
<feature type="binding site" evidence="10">
    <location>
        <position position="91"/>
    </location>
    <ligand>
        <name>5-amino-1-(5-phospho-beta-D-ribosyl)imidazole-4-carboxamide</name>
        <dbReference type="ChEBI" id="CHEBI:58475"/>
    </ligand>
</feature>
<dbReference type="GO" id="GO:0016879">
    <property type="term" value="F:ligase activity, forming carbon-nitrogen bonds"/>
    <property type="evidence" value="ECO:0007669"/>
    <property type="project" value="UniProtKB-UniRule"/>
</dbReference>
<keyword evidence="5 10" id="KW-0547">Nucleotide-binding</keyword>
<dbReference type="RefSeq" id="WP_193803604.1">
    <property type="nucleotide sequence ID" value="NZ_JADEZV010000002.1"/>
</dbReference>
<dbReference type="SUPFAM" id="SSF56059">
    <property type="entry name" value="Glutathione synthetase ATP-binding domain-like"/>
    <property type="match status" value="1"/>
</dbReference>
<dbReference type="PIRSF" id="PIRSF004602">
    <property type="entry name" value="ATPgrasp_PurP"/>
    <property type="match status" value="1"/>
</dbReference>
<dbReference type="GO" id="GO:0000287">
    <property type="term" value="F:magnesium ion binding"/>
    <property type="evidence" value="ECO:0007669"/>
    <property type="project" value="InterPro"/>
</dbReference>
<dbReference type="AlphaFoldDB" id="A0A843AHW2"/>
<organism evidence="12 13">
    <name type="scientific">Fervidicoccus fontis</name>
    <dbReference type="NCBI Taxonomy" id="683846"/>
    <lineage>
        <taxon>Archaea</taxon>
        <taxon>Thermoproteota</taxon>
        <taxon>Thermoprotei</taxon>
        <taxon>Fervidicoccales</taxon>
        <taxon>Fervidicoccaceae</taxon>
        <taxon>Fervidicoccus</taxon>
    </lineage>
</organism>
<dbReference type="Pfam" id="PF06849">
    <property type="entry name" value="DUF1246"/>
    <property type="match status" value="1"/>
</dbReference>
<evidence type="ECO:0000256" key="2">
    <source>
        <dbReference type="ARBA" id="ARBA00001946"/>
    </source>
</evidence>
<evidence type="ECO:0000256" key="6">
    <source>
        <dbReference type="ARBA" id="ARBA00022755"/>
    </source>
</evidence>
<dbReference type="PROSITE" id="PS50975">
    <property type="entry name" value="ATP_GRASP"/>
    <property type="match status" value="1"/>
</dbReference>
<dbReference type="GO" id="GO:0005524">
    <property type="term" value="F:ATP binding"/>
    <property type="evidence" value="ECO:0007669"/>
    <property type="project" value="UniProtKB-UniRule"/>
</dbReference>
<evidence type="ECO:0000259" key="11">
    <source>
        <dbReference type="PROSITE" id="PS50975"/>
    </source>
</evidence>
<keyword evidence="6 10" id="KW-0658">Purine biosynthesis</keyword>
<dbReference type="GO" id="GO:0006189">
    <property type="term" value="P:'de novo' IMP biosynthetic process"/>
    <property type="evidence" value="ECO:0007669"/>
    <property type="project" value="UniProtKB-UniRule"/>
</dbReference>
<dbReference type="UniPathway" id="UPA00074">
    <property type="reaction ID" value="UER00134"/>
</dbReference>
<comment type="similarity">
    <text evidence="10">Belongs to the phosphohexose mutase family.</text>
</comment>
<evidence type="ECO:0000256" key="1">
    <source>
        <dbReference type="ARBA" id="ARBA00001936"/>
    </source>
</evidence>
<evidence type="ECO:0000313" key="13">
    <source>
        <dbReference type="Proteomes" id="UP000652307"/>
    </source>
</evidence>
<dbReference type="Proteomes" id="UP000652307">
    <property type="component" value="Unassembled WGS sequence"/>
</dbReference>
<comment type="pathway">
    <text evidence="10">Purine metabolism; IMP biosynthesis via de novo pathway; 5-formamido-1-(5-phospho-D-ribosyl)imidazole-4-carboxamide from 5-amino-1-(5-phospho-D-ribosyl)imidazole-4-carboxamide (formate route): step 1/1.</text>
</comment>
<comment type="cofactor">
    <cofactor evidence="2">
        <name>Mg(2+)</name>
        <dbReference type="ChEBI" id="CHEBI:18420"/>
    </cofactor>
</comment>
<dbReference type="SUPFAM" id="SSF52440">
    <property type="entry name" value="PreATP-grasp domain"/>
    <property type="match status" value="1"/>
</dbReference>
<dbReference type="Gene3D" id="3.30.1490.20">
    <property type="entry name" value="ATP-grasp fold, A domain"/>
    <property type="match status" value="1"/>
</dbReference>